<organism evidence="3 4">
    <name type="scientific">Chitinophaga rupis</name>
    <dbReference type="NCBI Taxonomy" id="573321"/>
    <lineage>
        <taxon>Bacteria</taxon>
        <taxon>Pseudomonadati</taxon>
        <taxon>Bacteroidota</taxon>
        <taxon>Chitinophagia</taxon>
        <taxon>Chitinophagales</taxon>
        <taxon>Chitinophagaceae</taxon>
        <taxon>Chitinophaga</taxon>
    </lineage>
</organism>
<dbReference type="Pfam" id="PF13692">
    <property type="entry name" value="Glyco_trans_1_4"/>
    <property type="match status" value="1"/>
</dbReference>
<keyword evidence="4" id="KW-1185">Reference proteome</keyword>
<feature type="domain" description="Glycosyltransferase subfamily 4-like N-terminal" evidence="2">
    <location>
        <begin position="53"/>
        <end position="174"/>
    </location>
</feature>
<dbReference type="Pfam" id="PF13439">
    <property type="entry name" value="Glyco_transf_4"/>
    <property type="match status" value="1"/>
</dbReference>
<accession>A0A1H7QSC8</accession>
<dbReference type="Gene3D" id="3.40.50.2000">
    <property type="entry name" value="Glycogen Phosphorylase B"/>
    <property type="match status" value="2"/>
</dbReference>
<dbReference type="AlphaFoldDB" id="A0A1H7QSC8"/>
<dbReference type="PANTHER" id="PTHR46401">
    <property type="entry name" value="GLYCOSYLTRANSFERASE WBBK-RELATED"/>
    <property type="match status" value="1"/>
</dbReference>
<dbReference type="Proteomes" id="UP000198984">
    <property type="component" value="Unassembled WGS sequence"/>
</dbReference>
<dbReference type="RefSeq" id="WP_089909689.1">
    <property type="nucleotide sequence ID" value="NZ_FOBB01000002.1"/>
</dbReference>
<name>A0A1H7QSC8_9BACT</name>
<sequence>MMHVLSIAPYPYLPARQGGELFIAGYYAALAHYCRLTVVSVQANQAEGPLPYALWPLFTNSRTRYLNVFYAGQLAKAIRQKNVQLLQIEHPYMGWMAVWLQARTGRRFVVHSHNIEAARFRSMGKKWWSLLWAYEKWVHRKAAHSFFISREDADTAIREYGLDPQKVSVAPYGITAPPAVTDHTALREQVCSRHNIPSNSTIFYFNGALGYQPNQQAVRKILTDIDPLLQKTAASPYVILISGKGLPAELIAQVKATNGRIIYTGFVNDIGEYFAAADVFINPVLEGGGVKTKVLEALAYHKTVVSTASGAIGVNTNVCGNKLQVAADNDWQQFITLMLQQNNTAEATPPSFFEYYSNTNIAGDASAVMQALIARP</sequence>
<dbReference type="GO" id="GO:0016757">
    <property type="term" value="F:glycosyltransferase activity"/>
    <property type="evidence" value="ECO:0007669"/>
    <property type="project" value="TreeGrafter"/>
</dbReference>
<evidence type="ECO:0000313" key="3">
    <source>
        <dbReference type="EMBL" id="SEL50822.1"/>
    </source>
</evidence>
<gene>
    <name evidence="3" type="ORF">SAMN04488505_102431</name>
</gene>
<dbReference type="GO" id="GO:0009103">
    <property type="term" value="P:lipopolysaccharide biosynthetic process"/>
    <property type="evidence" value="ECO:0007669"/>
    <property type="project" value="TreeGrafter"/>
</dbReference>
<dbReference type="PANTHER" id="PTHR46401:SF2">
    <property type="entry name" value="GLYCOSYLTRANSFERASE WBBK-RELATED"/>
    <property type="match status" value="1"/>
</dbReference>
<evidence type="ECO:0000259" key="2">
    <source>
        <dbReference type="Pfam" id="PF13439"/>
    </source>
</evidence>
<protein>
    <submittedName>
        <fullName evidence="3">Glycosyltransferase involved in cell wall bisynthesis</fullName>
    </submittedName>
</protein>
<reference evidence="3 4" key="1">
    <citation type="submission" date="2016-10" db="EMBL/GenBank/DDBJ databases">
        <authorList>
            <person name="de Groot N.N."/>
        </authorList>
    </citation>
    <scope>NUCLEOTIDE SEQUENCE [LARGE SCALE GENOMIC DNA]</scope>
    <source>
        <strain evidence="3 4">DSM 21039</strain>
    </source>
</reference>
<dbReference type="OrthoDB" id="9807209at2"/>
<dbReference type="InterPro" id="IPR028098">
    <property type="entry name" value="Glyco_trans_4-like_N"/>
</dbReference>
<dbReference type="SUPFAM" id="SSF53756">
    <property type="entry name" value="UDP-Glycosyltransferase/glycogen phosphorylase"/>
    <property type="match status" value="1"/>
</dbReference>
<dbReference type="STRING" id="573321.SAMN04488505_102431"/>
<dbReference type="EMBL" id="FOBB01000002">
    <property type="protein sequence ID" value="SEL50822.1"/>
    <property type="molecule type" value="Genomic_DNA"/>
</dbReference>
<evidence type="ECO:0000256" key="1">
    <source>
        <dbReference type="ARBA" id="ARBA00022679"/>
    </source>
</evidence>
<evidence type="ECO:0000313" key="4">
    <source>
        <dbReference type="Proteomes" id="UP000198984"/>
    </source>
</evidence>
<keyword evidence="1 3" id="KW-0808">Transferase</keyword>
<proteinExistence type="predicted"/>